<dbReference type="PANTHER" id="PTHR42648">
    <property type="entry name" value="TRANSPOSASE, PUTATIVE-RELATED"/>
    <property type="match status" value="1"/>
</dbReference>
<sequence>MSAEFQNFLKEKGIHYETTVPHSPQQNGIAQRMNRTLQEAALSMILHAGVSKSFWAEAVCSAAYIRNRVITTATGVTPYERWYGKKPDVSNFCVFGCTAYAHVPVSSRQKLDQKALKMRFVGYCLTQKGYRLYDENKRKIFIRRDVTFNETDFGHTNRVQLEVEEKDDECSKEESDKKSPDSRCSARERKPPVYYHDEYDGITTAKHTALYVTEVEEPTTLKKALESDHAENWKIAADSEYQSLMENETWELVELPPGRKAITCRWVFKVKHDENGKIDRFKGRLVAKGFLQKYGIEFDETFSPVVRFTSIRALLAFAISRNMFIHQMDVVIAFLNGTLDEDIYMEQPEGYVVPGKENLVCHQKKSLYGLKQSPRCWNKSFKEFMISQGFEQSAADPCVFIRKVNDQLTIVAVHVDDFILLTETEQEMIDLKASLAARLKMKDMGKLHYCLGVNIKTMDCVLQMSKEQYIHKILHKYKLEDCKPVSTPMDVNVKLVKDDGYSKAVDPVEYQSMVGSLIYAAIATRSDIAHVVGNLAKFNSSLNEAHHTAVKLFFAI</sequence>
<dbReference type="SUPFAM" id="SSF53098">
    <property type="entry name" value="Ribonuclease H-like"/>
    <property type="match status" value="1"/>
</dbReference>
<dbReference type="Pfam" id="PF25597">
    <property type="entry name" value="SH3_retrovirus"/>
    <property type="match status" value="1"/>
</dbReference>
<keyword evidence="1" id="KW-0540">Nuclease</keyword>
<keyword evidence="5" id="KW-0460">Magnesium</keyword>
<evidence type="ECO:0000256" key="9">
    <source>
        <dbReference type="ARBA" id="ARBA00023172"/>
    </source>
</evidence>
<dbReference type="EMBL" id="CACRXK020032431">
    <property type="protein sequence ID" value="CAB4043454.1"/>
    <property type="molecule type" value="Genomic_DNA"/>
</dbReference>
<keyword evidence="7" id="KW-0695">RNA-directed DNA polymerase</keyword>
<organism evidence="12 13">
    <name type="scientific">Paramuricea clavata</name>
    <name type="common">Red gorgonian</name>
    <name type="synonym">Violescent sea-whip</name>
    <dbReference type="NCBI Taxonomy" id="317549"/>
    <lineage>
        <taxon>Eukaryota</taxon>
        <taxon>Metazoa</taxon>
        <taxon>Cnidaria</taxon>
        <taxon>Anthozoa</taxon>
        <taxon>Octocorallia</taxon>
        <taxon>Malacalcyonacea</taxon>
        <taxon>Plexauridae</taxon>
        <taxon>Paramuricea</taxon>
    </lineage>
</organism>
<dbReference type="InterPro" id="IPR043502">
    <property type="entry name" value="DNA/RNA_pol_sf"/>
</dbReference>
<evidence type="ECO:0000256" key="11">
    <source>
        <dbReference type="SAM" id="MobiDB-lite"/>
    </source>
</evidence>
<evidence type="ECO:0000256" key="8">
    <source>
        <dbReference type="ARBA" id="ARBA00022932"/>
    </source>
</evidence>
<dbReference type="InterPro" id="IPR057670">
    <property type="entry name" value="SH3_retrovirus"/>
</dbReference>
<keyword evidence="8" id="KW-0808">Transferase</keyword>
<protein>
    <submittedName>
        <fullName evidence="12">Retrovirus-related Pol poly from transposon TNT 1-94</fullName>
    </submittedName>
</protein>
<dbReference type="GO" id="GO:0003964">
    <property type="term" value="F:RNA-directed DNA polymerase activity"/>
    <property type="evidence" value="ECO:0007669"/>
    <property type="project" value="UniProtKB-KW"/>
</dbReference>
<evidence type="ECO:0000256" key="3">
    <source>
        <dbReference type="ARBA" id="ARBA00022759"/>
    </source>
</evidence>
<dbReference type="Gene3D" id="3.30.420.10">
    <property type="entry name" value="Ribonuclease H-like superfamily/Ribonuclease H"/>
    <property type="match status" value="1"/>
</dbReference>
<dbReference type="PROSITE" id="PS50994">
    <property type="entry name" value="INTEGRASE"/>
    <property type="match status" value="1"/>
</dbReference>
<feature type="region of interest" description="Disordered" evidence="11">
    <location>
        <begin position="164"/>
        <end position="187"/>
    </location>
</feature>
<dbReference type="PANTHER" id="PTHR42648:SF11">
    <property type="entry name" value="TRANSPOSON TY4-P GAG-POL POLYPROTEIN"/>
    <property type="match status" value="1"/>
</dbReference>
<feature type="compositionally biased region" description="Basic and acidic residues" evidence="11">
    <location>
        <begin position="172"/>
        <end position="187"/>
    </location>
</feature>
<dbReference type="GO" id="GO:0016787">
    <property type="term" value="F:hydrolase activity"/>
    <property type="evidence" value="ECO:0007669"/>
    <property type="project" value="UniProtKB-KW"/>
</dbReference>
<keyword evidence="6" id="KW-0229">DNA integration</keyword>
<dbReference type="GO" id="GO:0003887">
    <property type="term" value="F:DNA-directed DNA polymerase activity"/>
    <property type="evidence" value="ECO:0007669"/>
    <property type="project" value="UniProtKB-KW"/>
</dbReference>
<accession>A0A6S7KKS5</accession>
<dbReference type="InterPro" id="IPR012337">
    <property type="entry name" value="RNaseH-like_sf"/>
</dbReference>
<dbReference type="InterPro" id="IPR001584">
    <property type="entry name" value="Integrase_cat-core"/>
</dbReference>
<dbReference type="GO" id="GO:0003676">
    <property type="term" value="F:nucleic acid binding"/>
    <property type="evidence" value="ECO:0007669"/>
    <property type="project" value="InterPro"/>
</dbReference>
<keyword evidence="10" id="KW-0511">Multifunctional enzyme</keyword>
<gene>
    <name evidence="12" type="ORF">PACLA_8A077927</name>
</gene>
<evidence type="ECO:0000256" key="6">
    <source>
        <dbReference type="ARBA" id="ARBA00022908"/>
    </source>
</evidence>
<dbReference type="GO" id="GO:0015074">
    <property type="term" value="P:DNA integration"/>
    <property type="evidence" value="ECO:0007669"/>
    <property type="project" value="UniProtKB-KW"/>
</dbReference>
<dbReference type="InterPro" id="IPR013103">
    <property type="entry name" value="RVT_2"/>
</dbReference>
<keyword evidence="8" id="KW-0548">Nucleotidyltransferase</keyword>
<dbReference type="OrthoDB" id="430476at2759"/>
<evidence type="ECO:0000313" key="13">
    <source>
        <dbReference type="Proteomes" id="UP001152795"/>
    </source>
</evidence>
<comment type="caution">
    <text evidence="12">The sequence shown here is derived from an EMBL/GenBank/DDBJ whole genome shotgun (WGS) entry which is preliminary data.</text>
</comment>
<keyword evidence="2" id="KW-0479">Metal-binding</keyword>
<keyword evidence="8" id="KW-0239">DNA-directed DNA polymerase</keyword>
<dbReference type="InterPro" id="IPR036397">
    <property type="entry name" value="RNaseH_sf"/>
</dbReference>
<dbReference type="SUPFAM" id="SSF56672">
    <property type="entry name" value="DNA/RNA polymerases"/>
    <property type="match status" value="1"/>
</dbReference>
<dbReference type="GO" id="GO:0006310">
    <property type="term" value="P:DNA recombination"/>
    <property type="evidence" value="ECO:0007669"/>
    <property type="project" value="UniProtKB-KW"/>
</dbReference>
<dbReference type="AlphaFoldDB" id="A0A6S7KKS5"/>
<evidence type="ECO:0000313" key="12">
    <source>
        <dbReference type="EMBL" id="CAB4043454.1"/>
    </source>
</evidence>
<dbReference type="Pfam" id="PF07727">
    <property type="entry name" value="RVT_2"/>
    <property type="match status" value="1"/>
</dbReference>
<evidence type="ECO:0000256" key="10">
    <source>
        <dbReference type="ARBA" id="ARBA00023268"/>
    </source>
</evidence>
<keyword evidence="4" id="KW-0378">Hydrolase</keyword>
<keyword evidence="3" id="KW-0255">Endonuclease</keyword>
<evidence type="ECO:0000256" key="1">
    <source>
        <dbReference type="ARBA" id="ARBA00022722"/>
    </source>
</evidence>
<proteinExistence type="predicted"/>
<keyword evidence="9" id="KW-0233">DNA recombination</keyword>
<dbReference type="GO" id="GO:0046872">
    <property type="term" value="F:metal ion binding"/>
    <property type="evidence" value="ECO:0007669"/>
    <property type="project" value="UniProtKB-KW"/>
</dbReference>
<dbReference type="Proteomes" id="UP001152795">
    <property type="component" value="Unassembled WGS sequence"/>
</dbReference>
<evidence type="ECO:0000256" key="5">
    <source>
        <dbReference type="ARBA" id="ARBA00022842"/>
    </source>
</evidence>
<evidence type="ECO:0000256" key="4">
    <source>
        <dbReference type="ARBA" id="ARBA00022801"/>
    </source>
</evidence>
<dbReference type="GO" id="GO:0004519">
    <property type="term" value="F:endonuclease activity"/>
    <property type="evidence" value="ECO:0007669"/>
    <property type="project" value="UniProtKB-KW"/>
</dbReference>
<keyword evidence="13" id="KW-1185">Reference proteome</keyword>
<dbReference type="InterPro" id="IPR039537">
    <property type="entry name" value="Retrotran_Ty1/copia-like"/>
</dbReference>
<reference evidence="12" key="1">
    <citation type="submission" date="2020-04" db="EMBL/GenBank/DDBJ databases">
        <authorList>
            <person name="Alioto T."/>
            <person name="Alioto T."/>
            <person name="Gomez Garrido J."/>
        </authorList>
    </citation>
    <scope>NUCLEOTIDE SEQUENCE</scope>
    <source>
        <strain evidence="12">A484AB</strain>
    </source>
</reference>
<name>A0A6S7KKS5_PARCT</name>
<evidence type="ECO:0000256" key="7">
    <source>
        <dbReference type="ARBA" id="ARBA00022918"/>
    </source>
</evidence>
<evidence type="ECO:0000256" key="2">
    <source>
        <dbReference type="ARBA" id="ARBA00022723"/>
    </source>
</evidence>